<evidence type="ECO:0000313" key="1">
    <source>
        <dbReference type="EMBL" id="GEP29259.1"/>
    </source>
</evidence>
<dbReference type="Pfam" id="PF13711">
    <property type="entry name" value="DUF4160"/>
    <property type="match status" value="1"/>
</dbReference>
<accession>A0A512L461</accession>
<evidence type="ECO:0008006" key="3">
    <source>
        <dbReference type="Google" id="ProtNLM"/>
    </source>
</evidence>
<dbReference type="OrthoDB" id="122670at2"/>
<dbReference type="RefSeq" id="WP_147070225.1">
    <property type="nucleotide sequence ID" value="NZ_AP021884.1"/>
</dbReference>
<comment type="caution">
    <text evidence="1">The sequence shown here is derived from an EMBL/GenBank/DDBJ whole genome shotgun (WGS) entry which is preliminary data.</text>
</comment>
<proteinExistence type="predicted"/>
<name>A0A512L461_9PROT</name>
<dbReference type="Proteomes" id="UP000321337">
    <property type="component" value="Unassembled WGS sequence"/>
</dbReference>
<dbReference type="EMBL" id="BKAD01000003">
    <property type="protein sequence ID" value="GEP29259.1"/>
    <property type="molecule type" value="Genomic_DNA"/>
</dbReference>
<organism evidence="1 2">
    <name type="scientific">Sulfuriferula plumbiphila</name>
    <dbReference type="NCBI Taxonomy" id="171865"/>
    <lineage>
        <taxon>Bacteria</taxon>
        <taxon>Pseudomonadati</taxon>
        <taxon>Pseudomonadota</taxon>
        <taxon>Betaproteobacteria</taxon>
        <taxon>Nitrosomonadales</taxon>
        <taxon>Sulfuricellaceae</taxon>
        <taxon>Sulfuriferula</taxon>
    </lineage>
</organism>
<protein>
    <recommendedName>
        <fullName evidence="3">DUF4160 domain-containing protein</fullName>
    </recommendedName>
</protein>
<reference evidence="1 2" key="1">
    <citation type="submission" date="2019-07" db="EMBL/GenBank/DDBJ databases">
        <title>Whole genome shotgun sequence of Thiobacillus plumbophilus NBRC 107929.</title>
        <authorList>
            <person name="Hosoyama A."/>
            <person name="Uohara A."/>
            <person name="Ohji S."/>
            <person name="Ichikawa N."/>
        </authorList>
    </citation>
    <scope>NUCLEOTIDE SEQUENCE [LARGE SCALE GENOMIC DNA]</scope>
    <source>
        <strain evidence="1 2">NBRC 107929</strain>
    </source>
</reference>
<gene>
    <name evidence="1" type="ORF">TPL01_03970</name>
</gene>
<dbReference type="AlphaFoldDB" id="A0A512L461"/>
<dbReference type="InterPro" id="IPR025427">
    <property type="entry name" value="DUF4160"/>
</dbReference>
<evidence type="ECO:0000313" key="2">
    <source>
        <dbReference type="Proteomes" id="UP000321337"/>
    </source>
</evidence>
<keyword evidence="2" id="KW-1185">Reference proteome</keyword>
<sequence>MPVILRYKGYKLFFYSNEGNPLEPLHIHVRKGESVAKFWVAHDINLASSYGLSATELNDIAQFVRNNREIIERAWNEFFG</sequence>